<organism evidence="1">
    <name type="scientific">bioreactor metagenome</name>
    <dbReference type="NCBI Taxonomy" id="1076179"/>
    <lineage>
        <taxon>unclassified sequences</taxon>
        <taxon>metagenomes</taxon>
        <taxon>ecological metagenomes</taxon>
    </lineage>
</organism>
<dbReference type="EMBL" id="VSSQ01006954">
    <property type="protein sequence ID" value="MPM34375.1"/>
    <property type="molecule type" value="Genomic_DNA"/>
</dbReference>
<keyword evidence="1" id="KW-0378">Hydrolase</keyword>
<dbReference type="InterPro" id="IPR023198">
    <property type="entry name" value="PGP-like_dom2"/>
</dbReference>
<comment type="caution">
    <text evidence="1">The sequence shown here is derived from an EMBL/GenBank/DDBJ whole genome shotgun (WGS) entry which is preliminary data.</text>
</comment>
<dbReference type="AlphaFoldDB" id="A0A644Z0G3"/>
<dbReference type="Gene3D" id="1.10.150.240">
    <property type="entry name" value="Putative phosphatase, domain 2"/>
    <property type="match status" value="1"/>
</dbReference>
<dbReference type="CDD" id="cd02603">
    <property type="entry name" value="HAD_sEH-N_like"/>
    <property type="match status" value="1"/>
</dbReference>
<sequence length="203" mass="22838">MIRNIVFDMGGVLIQFDRDYFIDKLGVASADHALLYNEVFRSLEWARLDRGSITEAEAIANMCERLPQRLHQAAADLVTKWDQPIVPMEGMTELVEELKQAGYDVYLLSNATLRQREYWPRVSASRFFDGTLISADVKLVKPQPEIYALLCKTFGLTPSECFMIDDVPQNIEGAVEAGMSGFVFNEDVQALREALKKAGVKLA</sequence>
<dbReference type="SUPFAM" id="SSF56784">
    <property type="entry name" value="HAD-like"/>
    <property type="match status" value="1"/>
</dbReference>
<accession>A0A644Z0G3</accession>
<protein>
    <submittedName>
        <fullName evidence="1">Alpha-D-glucose 1-phosphate phosphatase YihX</fullName>
        <ecNumber evidence="1">3.1.3.10</ecNumber>
    </submittedName>
</protein>
<evidence type="ECO:0000313" key="1">
    <source>
        <dbReference type="EMBL" id="MPM34375.1"/>
    </source>
</evidence>
<dbReference type="PANTHER" id="PTHR43611">
    <property type="entry name" value="ALPHA-D-GLUCOSE 1-PHOSPHATE PHOSPHATASE"/>
    <property type="match status" value="1"/>
</dbReference>
<dbReference type="GO" id="GO:0008877">
    <property type="term" value="F:glucose-1-phosphatase activity"/>
    <property type="evidence" value="ECO:0007669"/>
    <property type="project" value="UniProtKB-EC"/>
</dbReference>
<dbReference type="EC" id="3.1.3.10" evidence="1"/>
<dbReference type="NCBIfam" id="TIGR01509">
    <property type="entry name" value="HAD-SF-IA-v3"/>
    <property type="match status" value="1"/>
</dbReference>
<dbReference type="InterPro" id="IPR006439">
    <property type="entry name" value="HAD-SF_hydro_IA"/>
</dbReference>
<dbReference type="PANTHER" id="PTHR43611:SF3">
    <property type="entry name" value="FLAVIN MONONUCLEOTIDE HYDROLASE 1, CHLOROPLATIC"/>
    <property type="match status" value="1"/>
</dbReference>
<proteinExistence type="predicted"/>
<reference evidence="1" key="1">
    <citation type="submission" date="2019-08" db="EMBL/GenBank/DDBJ databases">
        <authorList>
            <person name="Kucharzyk K."/>
            <person name="Murdoch R.W."/>
            <person name="Higgins S."/>
            <person name="Loffler F."/>
        </authorList>
    </citation>
    <scope>NUCLEOTIDE SEQUENCE</scope>
</reference>
<dbReference type="InterPro" id="IPR036412">
    <property type="entry name" value="HAD-like_sf"/>
</dbReference>
<dbReference type="SFLD" id="SFLDG01129">
    <property type="entry name" value="C1.5:_HAD__Beta-PGM__Phosphata"/>
    <property type="match status" value="1"/>
</dbReference>
<gene>
    <name evidence="1" type="primary">yihX_4</name>
    <name evidence="1" type="ORF">SDC9_80958</name>
</gene>
<dbReference type="InterPro" id="IPR023214">
    <property type="entry name" value="HAD_sf"/>
</dbReference>
<dbReference type="SFLD" id="SFLDS00003">
    <property type="entry name" value="Haloacid_Dehalogenase"/>
    <property type="match status" value="1"/>
</dbReference>
<dbReference type="NCBIfam" id="TIGR01549">
    <property type="entry name" value="HAD-SF-IA-v1"/>
    <property type="match status" value="1"/>
</dbReference>
<dbReference type="Pfam" id="PF00702">
    <property type="entry name" value="Hydrolase"/>
    <property type="match status" value="1"/>
</dbReference>
<name>A0A644Z0G3_9ZZZZ</name>
<dbReference type="Gene3D" id="3.40.50.1000">
    <property type="entry name" value="HAD superfamily/HAD-like"/>
    <property type="match status" value="1"/>
</dbReference>